<name>A0ABU2C7E1_9BURK</name>
<reference evidence="3 4" key="1">
    <citation type="submission" date="2023-07" db="EMBL/GenBank/DDBJ databases">
        <title>Sorghum-associated microbial communities from plants grown in Nebraska, USA.</title>
        <authorList>
            <person name="Schachtman D."/>
        </authorList>
    </citation>
    <scope>NUCLEOTIDE SEQUENCE [LARGE SCALE GENOMIC DNA]</scope>
    <source>
        <strain evidence="3 4">BE313</strain>
    </source>
</reference>
<evidence type="ECO:0000256" key="2">
    <source>
        <dbReference type="RuleBase" id="RU362097"/>
    </source>
</evidence>
<keyword evidence="2" id="KW-0449">Lipoprotein</keyword>
<comment type="similarity">
    <text evidence="1 2">Belongs to the outer membrane factor (OMF) (TC 1.B.17) family.</text>
</comment>
<dbReference type="InterPro" id="IPR003423">
    <property type="entry name" value="OMP_efflux"/>
</dbReference>
<comment type="subcellular location">
    <subcellularLocation>
        <location evidence="2">Cell membrane</location>
        <topology evidence="2">Lipid-anchor</topology>
    </subcellularLocation>
</comment>
<dbReference type="EMBL" id="JAVDXT010000002">
    <property type="protein sequence ID" value="MDR7377262.1"/>
    <property type="molecule type" value="Genomic_DNA"/>
</dbReference>
<dbReference type="Gene3D" id="1.20.1600.10">
    <property type="entry name" value="Outer membrane efflux proteins (OEP)"/>
    <property type="match status" value="1"/>
</dbReference>
<keyword evidence="2" id="KW-0472">Membrane</keyword>
<dbReference type="InterPro" id="IPR010131">
    <property type="entry name" value="MdtP/NodT-like"/>
</dbReference>
<dbReference type="NCBIfam" id="TIGR01845">
    <property type="entry name" value="outer_NodT"/>
    <property type="match status" value="1"/>
</dbReference>
<dbReference type="SUPFAM" id="SSF56954">
    <property type="entry name" value="Outer membrane efflux proteins (OEP)"/>
    <property type="match status" value="1"/>
</dbReference>
<protein>
    <submittedName>
        <fullName evidence="3">Multidrug efflux system outer membrane protein</fullName>
    </submittedName>
</protein>
<sequence>MTGNGTATNVDWLAWWKGFNDPVLDALLQEAASNSQDLALATARIAEARATLDQNASNFYPTVDLNASATRRKGSENSASFTPGANPYSNDRQLGLSASYEIDFWGKYARADEAAKARLLGQAASRGTVLTTLYANVAQSYFALRALDAQLVLGEQTMATRTENLRLQNRRFDGGVIGELDLRQAESEAAGIQATLQQTRQSRANAESALTVLLGRKPSDIMNPVLARGADLGALYTAQAIPADLPSDVLTRRPDVVSAEQSLIAANADIGQARAAYFPKLSLTAGVGYQSKDLSDLFDPASLFWNLVGNLTQPIFRAGAIDAVVAAANARQQQAVATYTQTVQNAFRDVHDALNNVAAGREITTTTAKRIEALRSTLRLADLRYKNGYSSYLEVLNAQRDLAQAESGLIDTQRSQLNAVVSLYKALGGGWDAGSVVAQTTKP</sequence>
<keyword evidence="2" id="KW-0564">Palmitate</keyword>
<gene>
    <name evidence="3" type="ORF">J2X19_001941</name>
</gene>
<dbReference type="Proteomes" id="UP001180487">
    <property type="component" value="Unassembled WGS sequence"/>
</dbReference>
<dbReference type="Gene3D" id="2.20.200.10">
    <property type="entry name" value="Outer membrane efflux proteins (OEP)"/>
    <property type="match status" value="1"/>
</dbReference>
<organism evidence="3 4">
    <name type="scientific">Rhodoferax ferrireducens</name>
    <dbReference type="NCBI Taxonomy" id="192843"/>
    <lineage>
        <taxon>Bacteria</taxon>
        <taxon>Pseudomonadati</taxon>
        <taxon>Pseudomonadota</taxon>
        <taxon>Betaproteobacteria</taxon>
        <taxon>Burkholderiales</taxon>
        <taxon>Comamonadaceae</taxon>
        <taxon>Rhodoferax</taxon>
    </lineage>
</organism>
<accession>A0ABU2C7E1</accession>
<evidence type="ECO:0000256" key="1">
    <source>
        <dbReference type="ARBA" id="ARBA00007613"/>
    </source>
</evidence>
<dbReference type="PANTHER" id="PTHR30203:SF30">
    <property type="entry name" value="OUTER MEMBRANE PROTEIN-RELATED"/>
    <property type="match status" value="1"/>
</dbReference>
<dbReference type="Pfam" id="PF02321">
    <property type="entry name" value="OEP"/>
    <property type="match status" value="2"/>
</dbReference>
<proteinExistence type="inferred from homology"/>
<evidence type="ECO:0000313" key="3">
    <source>
        <dbReference type="EMBL" id="MDR7377262.1"/>
    </source>
</evidence>
<keyword evidence="2" id="KW-0812">Transmembrane</keyword>
<keyword evidence="4" id="KW-1185">Reference proteome</keyword>
<comment type="caution">
    <text evidence="3">The sequence shown here is derived from an EMBL/GenBank/DDBJ whole genome shotgun (WGS) entry which is preliminary data.</text>
</comment>
<evidence type="ECO:0000313" key="4">
    <source>
        <dbReference type="Proteomes" id="UP001180487"/>
    </source>
</evidence>
<keyword evidence="2" id="KW-1134">Transmembrane beta strand</keyword>
<dbReference type="PANTHER" id="PTHR30203">
    <property type="entry name" value="OUTER MEMBRANE CATION EFFLUX PROTEIN"/>
    <property type="match status" value="1"/>
</dbReference>